<organism evidence="4 5">
    <name type="scientific">Actinokineospora auranticolor</name>
    <dbReference type="NCBI Taxonomy" id="155976"/>
    <lineage>
        <taxon>Bacteria</taxon>
        <taxon>Bacillati</taxon>
        <taxon>Actinomycetota</taxon>
        <taxon>Actinomycetes</taxon>
        <taxon>Pseudonocardiales</taxon>
        <taxon>Pseudonocardiaceae</taxon>
        <taxon>Actinokineospora</taxon>
    </lineage>
</organism>
<dbReference type="RefSeq" id="WP_104479122.1">
    <property type="nucleotide sequence ID" value="NZ_CP154825.1"/>
</dbReference>
<proteinExistence type="inferred from homology"/>
<evidence type="ECO:0000313" key="5">
    <source>
        <dbReference type="Proteomes" id="UP000239203"/>
    </source>
</evidence>
<evidence type="ECO:0000259" key="3">
    <source>
        <dbReference type="Pfam" id="PF00823"/>
    </source>
</evidence>
<dbReference type="OrthoDB" id="3682216at2"/>
<feature type="compositionally biased region" description="Gly residues" evidence="2">
    <location>
        <begin position="387"/>
        <end position="401"/>
    </location>
</feature>
<accession>A0A2S6GRJ8</accession>
<evidence type="ECO:0000256" key="2">
    <source>
        <dbReference type="SAM" id="MobiDB-lite"/>
    </source>
</evidence>
<dbReference type="Gene3D" id="1.20.1260.20">
    <property type="entry name" value="PPE superfamily"/>
    <property type="match status" value="1"/>
</dbReference>
<protein>
    <submittedName>
        <fullName evidence="4">PPE family protein</fullName>
    </submittedName>
</protein>
<dbReference type="InterPro" id="IPR038332">
    <property type="entry name" value="PPE_sf"/>
</dbReference>
<evidence type="ECO:0000256" key="1">
    <source>
        <dbReference type="ARBA" id="ARBA00010652"/>
    </source>
</evidence>
<dbReference type="SUPFAM" id="SSF140459">
    <property type="entry name" value="PE/PPE dimer-like"/>
    <property type="match status" value="1"/>
</dbReference>
<name>A0A2S6GRJ8_9PSEU</name>
<keyword evidence="5" id="KW-1185">Reference proteome</keyword>
<feature type="region of interest" description="Disordered" evidence="2">
    <location>
        <begin position="387"/>
        <end position="416"/>
    </location>
</feature>
<sequence length="443" mass="44561">MVMHRWQGYDHKQLHDMINGGPGPSASTPQTEYWDNLNSELAQIDADLNAKLGTLQAAWEGSAGEQAHAGLTPLQQWATDAQSGATGMRASTEYQADMIARARAEMPEPVEVTTPAPSAWDVAGAGLGMAVGLPGPAMDVALQAADHEAQEQAQSAASQKAVDTMDSYQSSSSFNTATLGEFVPPPDVVISTPEPSGGTNYAASSFSSGFGGTGHTPTYTTTDHSVGNVGVGGKPAQFHPGGTDFQGGHQVSWDQGNGQVKPGTFNPVTGGGTTPSSFTPVQSAHLDPNLHNFNNQFTNNPGSPNFNQSPSAGQFQGQLGVPVSGAEGGRVLGGPGGGGSGGGANGLGGTGATAGNEAAKGQLGRGGMSGAGGMGAGENVMGTRGGAAAGAGRGGLGGPMGSNGQQNGENDEEEFESATYLVETDDVFGDERRVSQAVLGADE</sequence>
<feature type="region of interest" description="Disordered" evidence="2">
    <location>
        <begin position="323"/>
        <end position="349"/>
    </location>
</feature>
<dbReference type="Pfam" id="PF00823">
    <property type="entry name" value="PPE"/>
    <property type="match status" value="1"/>
</dbReference>
<dbReference type="EMBL" id="PTIX01000006">
    <property type="protein sequence ID" value="PPK67819.1"/>
    <property type="molecule type" value="Genomic_DNA"/>
</dbReference>
<comment type="similarity">
    <text evidence="1">Belongs to the mycobacterial PPE family.</text>
</comment>
<feature type="compositionally biased region" description="Gly residues" evidence="2">
    <location>
        <begin position="326"/>
        <end position="349"/>
    </location>
</feature>
<comment type="caution">
    <text evidence="4">The sequence shown here is derived from an EMBL/GenBank/DDBJ whole genome shotgun (WGS) entry which is preliminary data.</text>
</comment>
<dbReference type="InterPro" id="IPR000030">
    <property type="entry name" value="PPE_dom"/>
</dbReference>
<reference evidence="4 5" key="1">
    <citation type="submission" date="2018-02" db="EMBL/GenBank/DDBJ databases">
        <title>Genomic Encyclopedia of Archaeal and Bacterial Type Strains, Phase II (KMG-II): from individual species to whole genera.</title>
        <authorList>
            <person name="Goeker M."/>
        </authorList>
    </citation>
    <scope>NUCLEOTIDE SEQUENCE [LARGE SCALE GENOMIC DNA]</scope>
    <source>
        <strain evidence="4 5">YU 961-1</strain>
    </source>
</reference>
<dbReference type="Proteomes" id="UP000239203">
    <property type="component" value="Unassembled WGS sequence"/>
</dbReference>
<feature type="domain" description="PPE" evidence="3">
    <location>
        <begin position="18"/>
        <end position="177"/>
    </location>
</feature>
<gene>
    <name evidence="4" type="ORF">CLV40_10649</name>
</gene>
<evidence type="ECO:0000313" key="4">
    <source>
        <dbReference type="EMBL" id="PPK67819.1"/>
    </source>
</evidence>
<dbReference type="AlphaFoldDB" id="A0A2S6GRJ8"/>